<keyword evidence="1" id="KW-0175">Coiled coil</keyword>
<feature type="coiled-coil region" evidence="1">
    <location>
        <begin position="32"/>
        <end position="59"/>
    </location>
</feature>
<organism evidence="2 3">
    <name type="scientific">Rhodocyclus tenuis</name>
    <name type="common">Rhodospirillum tenue</name>
    <dbReference type="NCBI Taxonomy" id="1066"/>
    <lineage>
        <taxon>Bacteria</taxon>
        <taxon>Pseudomonadati</taxon>
        <taxon>Pseudomonadota</taxon>
        <taxon>Betaproteobacteria</taxon>
        <taxon>Rhodocyclales</taxon>
        <taxon>Rhodocyclaceae</taxon>
        <taxon>Rhodocyclus</taxon>
    </lineage>
</organism>
<dbReference type="Proteomes" id="UP000480275">
    <property type="component" value="Unassembled WGS sequence"/>
</dbReference>
<sequence>MNAINHAEREALLAAAETPAERHLSAQLAHERRQWQGREDVLRQQIARLQQRVETLARMAAHTAALQRRLARFESGVIFNEMGRRIGELEAALAHLRTLGGDSLDRPQLCP</sequence>
<proteinExistence type="predicted"/>
<accession>A0A6L5JS54</accession>
<dbReference type="AlphaFoldDB" id="A0A6L5JS54"/>
<evidence type="ECO:0000256" key="1">
    <source>
        <dbReference type="SAM" id="Coils"/>
    </source>
</evidence>
<comment type="caution">
    <text evidence="2">The sequence shown here is derived from an EMBL/GenBank/DDBJ whole genome shotgun (WGS) entry which is preliminary data.</text>
</comment>
<reference evidence="2 3" key="1">
    <citation type="submission" date="2019-10" db="EMBL/GenBank/DDBJ databases">
        <title>Whole-genome sequence of the purple nonsulfur photosynthetic bacterium Rhodocyclus tenuis.</title>
        <authorList>
            <person name="Kyndt J.A."/>
            <person name="Meyer T.E."/>
        </authorList>
    </citation>
    <scope>NUCLEOTIDE SEQUENCE [LARGE SCALE GENOMIC DNA]</scope>
    <source>
        <strain evidence="2 3">DSM 110</strain>
    </source>
</reference>
<protein>
    <submittedName>
        <fullName evidence="2">Uncharacterized protein</fullName>
    </submittedName>
</protein>
<name>A0A6L5JS54_RHOTE</name>
<dbReference type="EMBL" id="WIXJ01000001">
    <property type="protein sequence ID" value="MQY50277.1"/>
    <property type="molecule type" value="Genomic_DNA"/>
</dbReference>
<gene>
    <name evidence="2" type="ORF">GHK24_00565</name>
</gene>
<evidence type="ECO:0000313" key="2">
    <source>
        <dbReference type="EMBL" id="MQY50277.1"/>
    </source>
</evidence>
<evidence type="ECO:0000313" key="3">
    <source>
        <dbReference type="Proteomes" id="UP000480275"/>
    </source>
</evidence>